<dbReference type="EMBL" id="FRCP01000008">
    <property type="protein sequence ID" value="SHM33042.1"/>
    <property type="molecule type" value="Genomic_DNA"/>
</dbReference>
<evidence type="ECO:0000256" key="1">
    <source>
        <dbReference type="ARBA" id="ARBA00023295"/>
    </source>
</evidence>
<feature type="transmembrane region" description="Helical" evidence="2">
    <location>
        <begin position="6"/>
        <end position="23"/>
    </location>
</feature>
<name>A0A1M7HWZ8_9FIRM</name>
<dbReference type="PROSITE" id="PS50022">
    <property type="entry name" value="FA58C_3"/>
    <property type="match status" value="1"/>
</dbReference>
<dbReference type="AlphaFoldDB" id="A0A1M7HWZ8"/>
<keyword evidence="1" id="KW-0378">Hydrolase</keyword>
<reference evidence="4 5" key="1">
    <citation type="submission" date="2016-11" db="EMBL/GenBank/DDBJ databases">
        <authorList>
            <person name="Jaros S."/>
            <person name="Januszkiewicz K."/>
            <person name="Wedrychowicz H."/>
        </authorList>
    </citation>
    <scope>NUCLEOTIDE SEQUENCE [LARGE SCALE GENOMIC DNA]</scope>
    <source>
        <strain evidence="4 5">DSM 15930</strain>
    </source>
</reference>
<accession>A0A1M7HWZ8</accession>
<evidence type="ECO:0000256" key="2">
    <source>
        <dbReference type="SAM" id="Phobius"/>
    </source>
</evidence>
<dbReference type="SUPFAM" id="SSF49785">
    <property type="entry name" value="Galactose-binding domain-like"/>
    <property type="match status" value="1"/>
</dbReference>
<keyword evidence="2" id="KW-0812">Transmembrane</keyword>
<proteinExistence type="predicted"/>
<keyword evidence="2" id="KW-1133">Transmembrane helix</keyword>
<sequence length="205" mass="22674">MNKRRFVVIILAVILVGLIGYGVSQKKKPSKLIAEITKVEAPDQTQSEENPAFIKEEYVSVLPEGTNIAPEGKIDANGFNQTFTPRKAVDGMTGAASYWEGSPDAYPNELSVTFKEDKTIHAIRVAINPDSVWGKRTQTFSVKVTYDGEVYETFLDEKAYEFDPTTGNEIILEFDDMQVRGVMLSVTSNTGATGGQVAEFEIYSR</sequence>
<feature type="domain" description="F5/8 type C" evidence="3">
    <location>
        <begin position="54"/>
        <end position="205"/>
    </location>
</feature>
<dbReference type="InterPro" id="IPR000421">
    <property type="entry name" value="FA58C"/>
</dbReference>
<dbReference type="InterPro" id="IPR008979">
    <property type="entry name" value="Galactose-bd-like_sf"/>
</dbReference>
<dbReference type="Gene3D" id="2.60.120.260">
    <property type="entry name" value="Galactose-binding domain-like"/>
    <property type="match status" value="1"/>
</dbReference>
<keyword evidence="1" id="KW-0326">Glycosidase</keyword>
<dbReference type="RefSeq" id="WP_073285753.1">
    <property type="nucleotide sequence ID" value="NZ_FRCP01000008.1"/>
</dbReference>
<keyword evidence="2" id="KW-0472">Membrane</keyword>
<dbReference type="Proteomes" id="UP000184038">
    <property type="component" value="Unassembled WGS sequence"/>
</dbReference>
<protein>
    <submittedName>
        <fullName evidence="4">F5/8 type C domain-containing protein</fullName>
    </submittedName>
</protein>
<dbReference type="Pfam" id="PF00754">
    <property type="entry name" value="F5_F8_type_C"/>
    <property type="match status" value="1"/>
</dbReference>
<dbReference type="STRING" id="1120996.SAMN02746066_01634"/>
<keyword evidence="5" id="KW-1185">Reference proteome</keyword>
<dbReference type="GO" id="GO:0016798">
    <property type="term" value="F:hydrolase activity, acting on glycosyl bonds"/>
    <property type="evidence" value="ECO:0007669"/>
    <property type="project" value="UniProtKB-KW"/>
</dbReference>
<gene>
    <name evidence="4" type="ORF">SAMN02746066_01634</name>
</gene>
<evidence type="ECO:0000313" key="5">
    <source>
        <dbReference type="Proteomes" id="UP000184038"/>
    </source>
</evidence>
<evidence type="ECO:0000313" key="4">
    <source>
        <dbReference type="EMBL" id="SHM33042.1"/>
    </source>
</evidence>
<evidence type="ECO:0000259" key="3">
    <source>
        <dbReference type="PROSITE" id="PS50022"/>
    </source>
</evidence>
<organism evidence="4 5">
    <name type="scientific">Anaerosporobacter mobilis DSM 15930</name>
    <dbReference type="NCBI Taxonomy" id="1120996"/>
    <lineage>
        <taxon>Bacteria</taxon>
        <taxon>Bacillati</taxon>
        <taxon>Bacillota</taxon>
        <taxon>Clostridia</taxon>
        <taxon>Lachnospirales</taxon>
        <taxon>Lachnospiraceae</taxon>
        <taxon>Anaerosporobacter</taxon>
    </lineage>
</organism>